<evidence type="ECO:0008006" key="3">
    <source>
        <dbReference type="Google" id="ProtNLM"/>
    </source>
</evidence>
<organism evidence="1 2">
    <name type="scientific">Massilia pinisoli</name>
    <dbReference type="NCBI Taxonomy" id="1772194"/>
    <lineage>
        <taxon>Bacteria</taxon>
        <taxon>Pseudomonadati</taxon>
        <taxon>Pseudomonadota</taxon>
        <taxon>Betaproteobacteria</taxon>
        <taxon>Burkholderiales</taxon>
        <taxon>Oxalobacteraceae</taxon>
        <taxon>Telluria group</taxon>
        <taxon>Massilia</taxon>
    </lineage>
</organism>
<evidence type="ECO:0000313" key="1">
    <source>
        <dbReference type="EMBL" id="MCS0584277.1"/>
    </source>
</evidence>
<reference evidence="1 2" key="1">
    <citation type="submission" date="2022-08" db="EMBL/GenBank/DDBJ databases">
        <title>Reclassification of Massilia species as members of the genera Telluria, Duganella, Pseudoduganella, Mokoshia gen. nov. and Zemynaea gen. nov. using orthogonal and non-orthogonal genome-based approaches.</title>
        <authorList>
            <person name="Bowman J.P."/>
        </authorList>
    </citation>
    <scope>NUCLEOTIDE SEQUENCE [LARGE SCALE GENOMIC DNA]</scope>
    <source>
        <strain evidence="1 2">JCM 31316</strain>
    </source>
</reference>
<protein>
    <recommendedName>
        <fullName evidence="3">Secreted protein</fullName>
    </recommendedName>
</protein>
<dbReference type="Proteomes" id="UP001204151">
    <property type="component" value="Unassembled WGS sequence"/>
</dbReference>
<evidence type="ECO:0000313" key="2">
    <source>
        <dbReference type="Proteomes" id="UP001204151"/>
    </source>
</evidence>
<comment type="caution">
    <text evidence="1">The sequence shown here is derived from an EMBL/GenBank/DDBJ whole genome shotgun (WGS) entry which is preliminary data.</text>
</comment>
<dbReference type="RefSeq" id="WP_258818839.1">
    <property type="nucleotide sequence ID" value="NZ_JANUGW010000020.1"/>
</dbReference>
<accession>A0ABT1ZWF9</accession>
<keyword evidence="2" id="KW-1185">Reference proteome</keyword>
<dbReference type="EMBL" id="JANUGW010000020">
    <property type="protein sequence ID" value="MCS0584277.1"/>
    <property type="molecule type" value="Genomic_DNA"/>
</dbReference>
<gene>
    <name evidence="1" type="ORF">NX784_22055</name>
</gene>
<proteinExistence type="predicted"/>
<name>A0ABT1ZWF9_9BURK</name>
<sequence length="53" mass="5689">MSTVVLVVLGFAAAAPAGIALALTFELVASKQAADRERALRTARVARPLRRRR</sequence>